<feature type="chain" id="PRO_5040487191" evidence="2">
    <location>
        <begin position="23"/>
        <end position="158"/>
    </location>
</feature>
<name>A0A9P4UFJ3_9PLEO</name>
<feature type="transmembrane region" description="Helical" evidence="1">
    <location>
        <begin position="118"/>
        <end position="137"/>
    </location>
</feature>
<protein>
    <submittedName>
        <fullName evidence="3">Uncharacterized protein</fullName>
    </submittedName>
</protein>
<organism evidence="3 4">
    <name type="scientific">Karstenula rhodostoma CBS 690.94</name>
    <dbReference type="NCBI Taxonomy" id="1392251"/>
    <lineage>
        <taxon>Eukaryota</taxon>
        <taxon>Fungi</taxon>
        <taxon>Dikarya</taxon>
        <taxon>Ascomycota</taxon>
        <taxon>Pezizomycotina</taxon>
        <taxon>Dothideomycetes</taxon>
        <taxon>Pleosporomycetidae</taxon>
        <taxon>Pleosporales</taxon>
        <taxon>Massarineae</taxon>
        <taxon>Didymosphaeriaceae</taxon>
        <taxon>Karstenula</taxon>
    </lineage>
</organism>
<dbReference type="EMBL" id="MU001497">
    <property type="protein sequence ID" value="KAF2447307.1"/>
    <property type="molecule type" value="Genomic_DNA"/>
</dbReference>
<comment type="caution">
    <text evidence="3">The sequence shown here is derived from an EMBL/GenBank/DDBJ whole genome shotgun (WGS) entry which is preliminary data.</text>
</comment>
<proteinExistence type="predicted"/>
<accession>A0A9P4UFJ3</accession>
<evidence type="ECO:0000313" key="4">
    <source>
        <dbReference type="Proteomes" id="UP000799764"/>
    </source>
</evidence>
<evidence type="ECO:0000256" key="2">
    <source>
        <dbReference type="SAM" id="SignalP"/>
    </source>
</evidence>
<keyword evidence="1" id="KW-0812">Transmembrane</keyword>
<keyword evidence="4" id="KW-1185">Reference proteome</keyword>
<reference evidence="3" key="1">
    <citation type="journal article" date="2020" name="Stud. Mycol.">
        <title>101 Dothideomycetes genomes: a test case for predicting lifestyles and emergence of pathogens.</title>
        <authorList>
            <person name="Haridas S."/>
            <person name="Albert R."/>
            <person name="Binder M."/>
            <person name="Bloem J."/>
            <person name="Labutti K."/>
            <person name="Salamov A."/>
            <person name="Andreopoulos B."/>
            <person name="Baker S."/>
            <person name="Barry K."/>
            <person name="Bills G."/>
            <person name="Bluhm B."/>
            <person name="Cannon C."/>
            <person name="Castanera R."/>
            <person name="Culley D."/>
            <person name="Daum C."/>
            <person name="Ezra D."/>
            <person name="Gonzalez J."/>
            <person name="Henrissat B."/>
            <person name="Kuo A."/>
            <person name="Liang C."/>
            <person name="Lipzen A."/>
            <person name="Lutzoni F."/>
            <person name="Magnuson J."/>
            <person name="Mondo S."/>
            <person name="Nolan M."/>
            <person name="Ohm R."/>
            <person name="Pangilinan J."/>
            <person name="Park H.-J."/>
            <person name="Ramirez L."/>
            <person name="Alfaro M."/>
            <person name="Sun H."/>
            <person name="Tritt A."/>
            <person name="Yoshinaga Y."/>
            <person name="Zwiers L.-H."/>
            <person name="Turgeon B."/>
            <person name="Goodwin S."/>
            <person name="Spatafora J."/>
            <person name="Crous P."/>
            <person name="Grigoriev I."/>
        </authorList>
    </citation>
    <scope>NUCLEOTIDE SEQUENCE</scope>
    <source>
        <strain evidence="3">CBS 690.94</strain>
    </source>
</reference>
<keyword evidence="2" id="KW-0732">Signal</keyword>
<keyword evidence="1" id="KW-1133">Transmembrane helix</keyword>
<dbReference type="Proteomes" id="UP000799764">
    <property type="component" value="Unassembled WGS sequence"/>
</dbReference>
<gene>
    <name evidence="3" type="ORF">P171DRAFT_249517</name>
</gene>
<evidence type="ECO:0000256" key="1">
    <source>
        <dbReference type="SAM" id="Phobius"/>
    </source>
</evidence>
<dbReference type="AlphaFoldDB" id="A0A9P4UFJ3"/>
<sequence length="158" mass="17047">MLLTVLATAFMVARFAAKYTTANKVNITSDDALLVAALVGASQGLPSIQEDSHPAAAHVFALRWSNLGYVPVARLSEHGILMALAITLGGAGEHAYALTKSQLEVTAMIFWICQFPHAVALTLVRWALVVFLIRTFFARVTSSRLRSTAYCCLGFSMA</sequence>
<feature type="signal peptide" evidence="2">
    <location>
        <begin position="1"/>
        <end position="22"/>
    </location>
</feature>
<keyword evidence="1" id="KW-0472">Membrane</keyword>
<dbReference type="OrthoDB" id="10415305at2759"/>
<evidence type="ECO:0000313" key="3">
    <source>
        <dbReference type="EMBL" id="KAF2447307.1"/>
    </source>
</evidence>